<evidence type="ECO:0000313" key="2">
    <source>
        <dbReference type="Proteomes" id="UP000823934"/>
    </source>
</evidence>
<proteinExistence type="predicted"/>
<evidence type="ECO:0000313" key="1">
    <source>
        <dbReference type="EMBL" id="HIW07513.1"/>
    </source>
</evidence>
<gene>
    <name evidence="1" type="ORF">H9889_09360</name>
</gene>
<sequence>MYRSFDVGIVVRTVYYWREIDESTQVLSQAVHYRSKVLRQYSMLITA</sequence>
<reference evidence="1" key="1">
    <citation type="journal article" date="2021" name="PeerJ">
        <title>Extensive microbial diversity within the chicken gut microbiome revealed by metagenomics and culture.</title>
        <authorList>
            <person name="Gilroy R."/>
            <person name="Ravi A."/>
            <person name="Getino M."/>
            <person name="Pursley I."/>
            <person name="Horton D.L."/>
            <person name="Alikhan N.F."/>
            <person name="Baker D."/>
            <person name="Gharbi K."/>
            <person name="Hall N."/>
            <person name="Watson M."/>
            <person name="Adriaenssens E.M."/>
            <person name="Foster-Nyarko E."/>
            <person name="Jarju S."/>
            <person name="Secka A."/>
            <person name="Antonio M."/>
            <person name="Oren A."/>
            <person name="Chaudhuri R.R."/>
            <person name="La Ragione R."/>
            <person name="Hildebrand F."/>
            <person name="Pallen M.J."/>
        </authorList>
    </citation>
    <scope>NUCLEOTIDE SEQUENCE</scope>
    <source>
        <strain evidence="1">CHK160-9182</strain>
    </source>
</reference>
<dbReference type="EMBL" id="DXHP01000201">
    <property type="protein sequence ID" value="HIW07513.1"/>
    <property type="molecule type" value="Genomic_DNA"/>
</dbReference>
<name>A0A9D1Q7T9_9GAMM</name>
<accession>A0A9D1Q7T9</accession>
<organism evidence="1 2">
    <name type="scientific">Candidatus Ignatzschineria merdigallinarum</name>
    <dbReference type="NCBI Taxonomy" id="2838621"/>
    <lineage>
        <taxon>Bacteria</taxon>
        <taxon>Pseudomonadati</taxon>
        <taxon>Pseudomonadota</taxon>
        <taxon>Gammaproteobacteria</taxon>
        <taxon>Cardiobacteriales</taxon>
        <taxon>Ignatzschineriaceae</taxon>
        <taxon>Ignatzschineria</taxon>
    </lineage>
</organism>
<dbReference type="Proteomes" id="UP000823934">
    <property type="component" value="Unassembled WGS sequence"/>
</dbReference>
<protein>
    <submittedName>
        <fullName evidence="1">Uncharacterized protein</fullName>
    </submittedName>
</protein>
<reference evidence="1" key="2">
    <citation type="submission" date="2021-04" db="EMBL/GenBank/DDBJ databases">
        <authorList>
            <person name="Gilroy R."/>
        </authorList>
    </citation>
    <scope>NUCLEOTIDE SEQUENCE</scope>
    <source>
        <strain evidence="1">CHK160-9182</strain>
    </source>
</reference>
<dbReference type="AlphaFoldDB" id="A0A9D1Q7T9"/>
<comment type="caution">
    <text evidence="1">The sequence shown here is derived from an EMBL/GenBank/DDBJ whole genome shotgun (WGS) entry which is preliminary data.</text>
</comment>